<name>A0A8D9HF23_BRACM</name>
<feature type="compositionally biased region" description="Basic and acidic residues" evidence="1">
    <location>
        <begin position="58"/>
        <end position="73"/>
    </location>
</feature>
<feature type="compositionally biased region" description="Polar residues" evidence="1">
    <location>
        <begin position="9"/>
        <end position="19"/>
    </location>
</feature>
<gene>
    <name evidence="2" type="ORF">BRAPAZ1V2_A08P14180.2</name>
</gene>
<dbReference type="EMBL" id="LS974624">
    <property type="protein sequence ID" value="CAG7897752.1"/>
    <property type="molecule type" value="Genomic_DNA"/>
</dbReference>
<protein>
    <submittedName>
        <fullName evidence="2">Uncharacterized protein</fullName>
    </submittedName>
</protein>
<dbReference type="Gramene" id="A08p14180.2_BraZ1">
    <property type="protein sequence ID" value="A08p14180.2_BraZ1.CDS"/>
    <property type="gene ID" value="A08g14180.2_BraZ1"/>
</dbReference>
<feature type="compositionally biased region" description="Acidic residues" evidence="1">
    <location>
        <begin position="324"/>
        <end position="349"/>
    </location>
</feature>
<feature type="compositionally biased region" description="Basic and acidic residues" evidence="1">
    <location>
        <begin position="82"/>
        <end position="101"/>
    </location>
</feature>
<proteinExistence type="predicted"/>
<feature type="region of interest" description="Disordered" evidence="1">
    <location>
        <begin position="1"/>
        <end position="195"/>
    </location>
</feature>
<feature type="region of interest" description="Disordered" evidence="1">
    <location>
        <begin position="214"/>
        <end position="369"/>
    </location>
</feature>
<dbReference type="AlphaFoldDB" id="A0A8D9HF23"/>
<feature type="compositionally biased region" description="Basic and acidic residues" evidence="1">
    <location>
        <begin position="350"/>
        <end position="369"/>
    </location>
</feature>
<evidence type="ECO:0000313" key="3">
    <source>
        <dbReference type="Proteomes" id="UP000694005"/>
    </source>
</evidence>
<organism evidence="2 3">
    <name type="scientific">Brassica campestris</name>
    <name type="common">Field mustard</name>
    <dbReference type="NCBI Taxonomy" id="3711"/>
    <lineage>
        <taxon>Eukaryota</taxon>
        <taxon>Viridiplantae</taxon>
        <taxon>Streptophyta</taxon>
        <taxon>Embryophyta</taxon>
        <taxon>Tracheophyta</taxon>
        <taxon>Spermatophyta</taxon>
        <taxon>Magnoliopsida</taxon>
        <taxon>eudicotyledons</taxon>
        <taxon>Gunneridae</taxon>
        <taxon>Pentapetalae</taxon>
        <taxon>rosids</taxon>
        <taxon>malvids</taxon>
        <taxon>Brassicales</taxon>
        <taxon>Brassicaceae</taxon>
        <taxon>Brassiceae</taxon>
        <taxon>Brassica</taxon>
    </lineage>
</organism>
<evidence type="ECO:0000313" key="2">
    <source>
        <dbReference type="EMBL" id="CAG7897752.1"/>
    </source>
</evidence>
<accession>A0A8D9HF23</accession>
<dbReference type="Proteomes" id="UP000694005">
    <property type="component" value="Chromosome A08"/>
</dbReference>
<feature type="compositionally biased region" description="Basic and acidic residues" evidence="1">
    <location>
        <begin position="108"/>
        <end position="178"/>
    </location>
</feature>
<sequence length="475" mass="53954">MKGRKRKNPSTTCVGVSSRTRARKAVSAGNEPARETTVVSLSVDSESDDMSAVSSKAKLGDMDVRMSKFEKNQRQLKRRAKKIEEKLTSIESNKNEERNYGEDMDFGWDDRDYGRAEGKENSEKAKEDKENSESGEEKDVVSGGENSKDGEKDKGNVEKEEEKENEADKTKLGTREKDEVSEEDYDTEKEAEKRRVEADALWKSILSEETEYLEKEAEKVAKVTPTPPRGRPKRLAARKIVLTPPEEFLRGPTVTAPSPIETEKEAETVIEEEGEEMAVEAEETEEMVEEEEGVEESPTEKIAEEMVEKEEAVEESPTEKNAEEMVEEEAEEAEDAMEAEEAEEAEEEADKVVEKEAETVVEKEGDKYTDEEKKMWALVVYKASEEMADGTTEVRRDGTNEVRTGFKLRCKQKIMMYGKPRGKKKPQRPQSQESAPVIARTPREKRKPQRLQSPYTQVKTEDIDGPKKKRKTKVK</sequence>
<feature type="compositionally biased region" description="Acidic residues" evidence="1">
    <location>
        <begin position="268"/>
        <end position="297"/>
    </location>
</feature>
<reference evidence="2 3" key="1">
    <citation type="submission" date="2021-07" db="EMBL/GenBank/DDBJ databases">
        <authorList>
            <consortium name="Genoscope - CEA"/>
            <person name="William W."/>
        </authorList>
    </citation>
    <scope>NUCLEOTIDE SEQUENCE [LARGE SCALE GENOMIC DNA]</scope>
</reference>
<evidence type="ECO:0000256" key="1">
    <source>
        <dbReference type="SAM" id="MobiDB-lite"/>
    </source>
</evidence>
<feature type="compositionally biased region" description="Basic and acidic residues" evidence="1">
    <location>
        <begin position="298"/>
        <end position="310"/>
    </location>
</feature>
<feature type="region of interest" description="Disordered" evidence="1">
    <location>
        <begin position="414"/>
        <end position="475"/>
    </location>
</feature>